<feature type="transmembrane region" description="Helical" evidence="12">
    <location>
        <begin position="191"/>
        <end position="212"/>
    </location>
</feature>
<dbReference type="SMART" id="SM00665">
    <property type="entry name" value="B561"/>
    <property type="match status" value="1"/>
</dbReference>
<keyword evidence="7" id="KW-0249">Electron transport</keyword>
<accession>A0A9P0CDE8</accession>
<reference evidence="14" key="1">
    <citation type="submission" date="2021-12" db="EMBL/GenBank/DDBJ databases">
        <authorList>
            <person name="King R."/>
        </authorList>
    </citation>
    <scope>NUCLEOTIDE SEQUENCE</scope>
</reference>
<evidence type="ECO:0000256" key="9">
    <source>
        <dbReference type="ARBA" id="ARBA00023004"/>
    </source>
</evidence>
<evidence type="ECO:0000256" key="4">
    <source>
        <dbReference type="ARBA" id="ARBA00022617"/>
    </source>
</evidence>
<comment type="cofactor">
    <cofactor evidence="1">
        <name>heme b</name>
        <dbReference type="ChEBI" id="CHEBI:60344"/>
    </cofactor>
</comment>
<evidence type="ECO:0000313" key="14">
    <source>
        <dbReference type="EMBL" id="CAH0775226.1"/>
    </source>
</evidence>
<evidence type="ECO:0000256" key="11">
    <source>
        <dbReference type="SAM" id="MobiDB-lite"/>
    </source>
</evidence>
<comment type="subcellular location">
    <subcellularLocation>
        <location evidence="2">Membrane</location>
        <topology evidence="2">Multi-pass membrane protein</topology>
    </subcellularLocation>
</comment>
<dbReference type="InterPro" id="IPR006593">
    <property type="entry name" value="Cyt_b561/ferric_Rdtase_TM"/>
</dbReference>
<keyword evidence="15" id="KW-1185">Reference proteome</keyword>
<protein>
    <recommendedName>
        <fullName evidence="13">Cytochrome b561 domain-containing protein</fullName>
    </recommendedName>
</protein>
<dbReference type="Proteomes" id="UP001152759">
    <property type="component" value="Chromosome 7"/>
</dbReference>
<evidence type="ECO:0000256" key="2">
    <source>
        <dbReference type="ARBA" id="ARBA00004141"/>
    </source>
</evidence>
<proteinExistence type="predicted"/>
<evidence type="ECO:0000256" key="12">
    <source>
        <dbReference type="SAM" id="Phobius"/>
    </source>
</evidence>
<keyword evidence="9" id="KW-0408">Iron</keyword>
<evidence type="ECO:0000256" key="8">
    <source>
        <dbReference type="ARBA" id="ARBA00022989"/>
    </source>
</evidence>
<feature type="transmembrane region" description="Helical" evidence="12">
    <location>
        <begin position="85"/>
        <end position="103"/>
    </location>
</feature>
<evidence type="ECO:0000256" key="10">
    <source>
        <dbReference type="ARBA" id="ARBA00023136"/>
    </source>
</evidence>
<organism evidence="14 15">
    <name type="scientific">Bemisia tabaci</name>
    <name type="common">Sweetpotato whitefly</name>
    <name type="synonym">Aleurodes tabaci</name>
    <dbReference type="NCBI Taxonomy" id="7038"/>
    <lineage>
        <taxon>Eukaryota</taxon>
        <taxon>Metazoa</taxon>
        <taxon>Ecdysozoa</taxon>
        <taxon>Arthropoda</taxon>
        <taxon>Hexapoda</taxon>
        <taxon>Insecta</taxon>
        <taxon>Pterygota</taxon>
        <taxon>Neoptera</taxon>
        <taxon>Paraneoptera</taxon>
        <taxon>Hemiptera</taxon>
        <taxon>Sternorrhyncha</taxon>
        <taxon>Aleyrodoidea</taxon>
        <taxon>Aleyrodidae</taxon>
        <taxon>Aleyrodinae</taxon>
        <taxon>Bemisia</taxon>
    </lineage>
</organism>
<dbReference type="FunFam" id="1.20.120.1770:FF:000001">
    <property type="entry name" value="Cytochrome b reductase 1"/>
    <property type="match status" value="1"/>
</dbReference>
<keyword evidence="6" id="KW-0479">Metal-binding</keyword>
<dbReference type="InterPro" id="IPR043205">
    <property type="entry name" value="CYB561/CYBRD1-like"/>
</dbReference>
<evidence type="ECO:0000259" key="13">
    <source>
        <dbReference type="PROSITE" id="PS50939"/>
    </source>
</evidence>
<feature type="transmembrane region" description="Helical" evidence="12">
    <location>
        <begin position="115"/>
        <end position="136"/>
    </location>
</feature>
<dbReference type="GO" id="GO:0046872">
    <property type="term" value="F:metal ion binding"/>
    <property type="evidence" value="ECO:0007669"/>
    <property type="project" value="UniProtKB-KW"/>
</dbReference>
<feature type="transmembrane region" description="Helical" evidence="12">
    <location>
        <begin position="232"/>
        <end position="251"/>
    </location>
</feature>
<dbReference type="PANTHER" id="PTHR10106:SF0">
    <property type="entry name" value="LD36721P"/>
    <property type="match status" value="1"/>
</dbReference>
<keyword evidence="10 12" id="KW-0472">Membrane</keyword>
<dbReference type="GO" id="GO:0016491">
    <property type="term" value="F:oxidoreductase activity"/>
    <property type="evidence" value="ECO:0007669"/>
    <property type="project" value="InterPro"/>
</dbReference>
<dbReference type="KEGG" id="btab:109029671"/>
<evidence type="ECO:0000256" key="1">
    <source>
        <dbReference type="ARBA" id="ARBA00001970"/>
    </source>
</evidence>
<dbReference type="PANTHER" id="PTHR10106">
    <property type="entry name" value="CYTOCHROME B561-RELATED"/>
    <property type="match status" value="1"/>
</dbReference>
<name>A0A9P0CDE8_BEMTA</name>
<feature type="region of interest" description="Disordered" evidence="11">
    <location>
        <begin position="1"/>
        <end position="31"/>
    </location>
</feature>
<dbReference type="OrthoDB" id="907479at2759"/>
<keyword evidence="8 12" id="KW-1133">Transmembrane helix</keyword>
<feature type="transmembrane region" description="Helical" evidence="12">
    <location>
        <begin position="43"/>
        <end position="65"/>
    </location>
</feature>
<keyword evidence="3" id="KW-0813">Transport</keyword>
<evidence type="ECO:0000256" key="7">
    <source>
        <dbReference type="ARBA" id="ARBA00022982"/>
    </source>
</evidence>
<dbReference type="Pfam" id="PF03188">
    <property type="entry name" value="Cytochrom_B561"/>
    <property type="match status" value="1"/>
</dbReference>
<evidence type="ECO:0000313" key="15">
    <source>
        <dbReference type="Proteomes" id="UP001152759"/>
    </source>
</evidence>
<sequence length="273" mass="30178">MYELGSARIRKGKKHVAQEDSGGGTGGQQGTSMSLEDLRGFRILLTCAQVVGGILVLLVAIWTISYRGGFAWRSNPGLEFNWHPLLMTIGMIYLYGNGILMYRTLRNMRKRSLKITHASVLFAAFALSSIGIIAAFDSHNLADPPKPNLYTLHSWFGIITFTGFTLQWVGGLVTFLYPGLASHIRAAALPVHMYFGLVLFIMACTSAVLGLAEKAIWTLGAQYASYVNEGLLMNQIGLLIFLFAFIVIYLVTHLPYKRQPRPEDENLLTGLSD</sequence>
<feature type="domain" description="Cytochrome b561" evidence="13">
    <location>
        <begin position="47"/>
        <end position="252"/>
    </location>
</feature>
<feature type="transmembrane region" description="Helical" evidence="12">
    <location>
        <begin position="156"/>
        <end position="179"/>
    </location>
</feature>
<dbReference type="GO" id="GO:0016020">
    <property type="term" value="C:membrane"/>
    <property type="evidence" value="ECO:0007669"/>
    <property type="project" value="UniProtKB-SubCell"/>
</dbReference>
<gene>
    <name evidence="14" type="ORF">BEMITA_LOCUS11468</name>
</gene>
<dbReference type="EMBL" id="OU963868">
    <property type="protein sequence ID" value="CAH0775226.1"/>
    <property type="molecule type" value="Genomic_DNA"/>
</dbReference>
<dbReference type="Gene3D" id="1.20.120.1770">
    <property type="match status" value="1"/>
</dbReference>
<evidence type="ECO:0000256" key="6">
    <source>
        <dbReference type="ARBA" id="ARBA00022723"/>
    </source>
</evidence>
<evidence type="ECO:0000256" key="5">
    <source>
        <dbReference type="ARBA" id="ARBA00022692"/>
    </source>
</evidence>
<keyword evidence="4" id="KW-0349">Heme</keyword>
<keyword evidence="5 12" id="KW-0812">Transmembrane</keyword>
<evidence type="ECO:0000256" key="3">
    <source>
        <dbReference type="ARBA" id="ARBA00022448"/>
    </source>
</evidence>
<dbReference type="AlphaFoldDB" id="A0A9P0CDE8"/>
<dbReference type="PROSITE" id="PS50939">
    <property type="entry name" value="CYTOCHROME_B561"/>
    <property type="match status" value="1"/>
</dbReference>